<dbReference type="AlphaFoldDB" id="A0A073JUJ4"/>
<dbReference type="EMBL" id="JOTN01000021">
    <property type="protein sequence ID" value="KEK17851.1"/>
    <property type="molecule type" value="Genomic_DNA"/>
</dbReference>
<reference evidence="2 3" key="1">
    <citation type="submission" date="2014-06" db="EMBL/GenBank/DDBJ databases">
        <title>Draft genome sequence of Bacillus manliponensis JCM 15802 (MCCC 1A00708).</title>
        <authorList>
            <person name="Lai Q."/>
            <person name="Liu Y."/>
            <person name="Shao Z."/>
        </authorList>
    </citation>
    <scope>NUCLEOTIDE SEQUENCE [LARGE SCALE GENOMIC DNA]</scope>
    <source>
        <strain evidence="2 3">JCM 15802</strain>
    </source>
</reference>
<accession>A0A073JUJ4</accession>
<comment type="caution">
    <text evidence="2">The sequence shown here is derived from an EMBL/GenBank/DDBJ whole genome shotgun (WGS) entry which is preliminary data.</text>
</comment>
<proteinExistence type="predicted"/>
<keyword evidence="3" id="KW-1185">Reference proteome</keyword>
<evidence type="ECO:0000256" key="1">
    <source>
        <dbReference type="SAM" id="MobiDB-lite"/>
    </source>
</evidence>
<gene>
    <name evidence="2" type="ORF">BAMA_10870</name>
</gene>
<dbReference type="Proteomes" id="UP000027822">
    <property type="component" value="Unassembled WGS sequence"/>
</dbReference>
<sequence length="99" mass="11153">MFKKKFLITTLSIGVLCTGLYNLLDLNATQKHDVKHLTNEQQPTPYAPANYLTNEQQPTPYAPANYLANEQQPTPYAPANHLANEQQPTPYVLIKLTQV</sequence>
<dbReference type="RefSeq" id="WP_034642405.1">
    <property type="nucleotide sequence ID" value="NZ_JOTN01000021.1"/>
</dbReference>
<organism evidence="2 3">
    <name type="scientific">Bacillus manliponensis</name>
    <dbReference type="NCBI Taxonomy" id="574376"/>
    <lineage>
        <taxon>Bacteria</taxon>
        <taxon>Bacillati</taxon>
        <taxon>Bacillota</taxon>
        <taxon>Bacilli</taxon>
        <taxon>Bacillales</taxon>
        <taxon>Bacillaceae</taxon>
        <taxon>Bacillus</taxon>
        <taxon>Bacillus cereus group</taxon>
    </lineage>
</organism>
<dbReference type="STRING" id="574376.BAMA_10870"/>
<protein>
    <submittedName>
        <fullName evidence="2">Uncharacterized protein</fullName>
    </submittedName>
</protein>
<feature type="region of interest" description="Disordered" evidence="1">
    <location>
        <begin position="40"/>
        <end position="66"/>
    </location>
</feature>
<name>A0A073JUJ4_9BACI</name>
<evidence type="ECO:0000313" key="2">
    <source>
        <dbReference type="EMBL" id="KEK17851.1"/>
    </source>
</evidence>
<evidence type="ECO:0000313" key="3">
    <source>
        <dbReference type="Proteomes" id="UP000027822"/>
    </source>
</evidence>